<dbReference type="EMBL" id="KN601885">
    <property type="protein sequence ID" value="KHJ80100.1"/>
    <property type="molecule type" value="Genomic_DNA"/>
</dbReference>
<name>A0A0B1SA62_OESDE</name>
<sequence length="54" mass="6376">MTLQLHSGEHDILSWDESHEIYFNSETDEGDLNLGRFKTDQDYEEEYNVVLPQS</sequence>
<reference evidence="1 2" key="1">
    <citation type="submission" date="2014-03" db="EMBL/GenBank/DDBJ databases">
        <title>Draft genome of the hookworm Oesophagostomum dentatum.</title>
        <authorList>
            <person name="Mitreva M."/>
        </authorList>
    </citation>
    <scope>NUCLEOTIDE SEQUENCE [LARGE SCALE GENOMIC DNA]</scope>
    <source>
        <strain evidence="1 2">OD-Hann</strain>
    </source>
</reference>
<proteinExistence type="predicted"/>
<dbReference type="AlphaFoldDB" id="A0A0B1SA62"/>
<gene>
    <name evidence="1" type="ORF">OESDEN_20233</name>
</gene>
<protein>
    <submittedName>
        <fullName evidence="1">Uncharacterized protein</fullName>
    </submittedName>
</protein>
<evidence type="ECO:0000313" key="1">
    <source>
        <dbReference type="EMBL" id="KHJ80100.1"/>
    </source>
</evidence>
<accession>A0A0B1SA62</accession>
<organism evidence="1 2">
    <name type="scientific">Oesophagostomum dentatum</name>
    <name type="common">Nodular worm</name>
    <dbReference type="NCBI Taxonomy" id="61180"/>
    <lineage>
        <taxon>Eukaryota</taxon>
        <taxon>Metazoa</taxon>
        <taxon>Ecdysozoa</taxon>
        <taxon>Nematoda</taxon>
        <taxon>Chromadorea</taxon>
        <taxon>Rhabditida</taxon>
        <taxon>Rhabditina</taxon>
        <taxon>Rhabditomorpha</taxon>
        <taxon>Strongyloidea</taxon>
        <taxon>Strongylidae</taxon>
        <taxon>Oesophagostomum</taxon>
    </lineage>
</organism>
<dbReference type="Proteomes" id="UP000053660">
    <property type="component" value="Unassembled WGS sequence"/>
</dbReference>
<evidence type="ECO:0000313" key="2">
    <source>
        <dbReference type="Proteomes" id="UP000053660"/>
    </source>
</evidence>
<keyword evidence="2" id="KW-1185">Reference proteome</keyword>